<protein>
    <submittedName>
        <fullName evidence="2">Uncharacterized protein</fullName>
    </submittedName>
</protein>
<feature type="region of interest" description="Disordered" evidence="1">
    <location>
        <begin position="21"/>
        <end position="45"/>
    </location>
</feature>
<reference evidence="2 3" key="1">
    <citation type="journal article" date="2019" name="Plant Biotechnol. J.">
        <title>The red bayberry genome and genetic basis of sex determination.</title>
        <authorList>
            <person name="Jia H.M."/>
            <person name="Jia H.J."/>
            <person name="Cai Q.L."/>
            <person name="Wang Y."/>
            <person name="Zhao H.B."/>
            <person name="Yang W.F."/>
            <person name="Wang G.Y."/>
            <person name="Li Y.H."/>
            <person name="Zhan D.L."/>
            <person name="Shen Y.T."/>
            <person name="Niu Q.F."/>
            <person name="Chang L."/>
            <person name="Qiu J."/>
            <person name="Zhao L."/>
            <person name="Xie H.B."/>
            <person name="Fu W.Y."/>
            <person name="Jin J."/>
            <person name="Li X.W."/>
            <person name="Jiao Y."/>
            <person name="Zhou C.C."/>
            <person name="Tu T."/>
            <person name="Chai C.Y."/>
            <person name="Gao J.L."/>
            <person name="Fan L.J."/>
            <person name="van de Weg E."/>
            <person name="Wang J.Y."/>
            <person name="Gao Z.S."/>
        </authorList>
    </citation>
    <scope>NUCLEOTIDE SEQUENCE [LARGE SCALE GENOMIC DNA]</scope>
    <source>
        <tissue evidence="2">Leaves</tissue>
    </source>
</reference>
<gene>
    <name evidence="2" type="ORF">CJ030_MR3G009433</name>
</gene>
<evidence type="ECO:0000256" key="1">
    <source>
        <dbReference type="SAM" id="MobiDB-lite"/>
    </source>
</evidence>
<evidence type="ECO:0000313" key="3">
    <source>
        <dbReference type="Proteomes" id="UP000516437"/>
    </source>
</evidence>
<evidence type="ECO:0000313" key="2">
    <source>
        <dbReference type="EMBL" id="KAB1220617.1"/>
    </source>
</evidence>
<dbReference type="EMBL" id="RXIC02000021">
    <property type="protein sequence ID" value="KAB1220617.1"/>
    <property type="molecule type" value="Genomic_DNA"/>
</dbReference>
<dbReference type="Proteomes" id="UP000516437">
    <property type="component" value="Chromosome 3"/>
</dbReference>
<accession>A0A6A1W989</accession>
<proteinExistence type="predicted"/>
<feature type="compositionally biased region" description="Acidic residues" evidence="1">
    <location>
        <begin position="27"/>
        <end position="45"/>
    </location>
</feature>
<name>A0A6A1W989_9ROSI</name>
<comment type="caution">
    <text evidence="2">The sequence shown here is derived from an EMBL/GenBank/DDBJ whole genome shotgun (WGS) entry which is preliminary data.</text>
</comment>
<sequence length="88" mass="9816">MLRSQVQLGLKKNQLKLLKDGESFATADEEEKEEEEEEEEGEGEEAIATATFDEDEDVLILVWLLPDKKGSSVSWLVVGGWLLSSDGF</sequence>
<keyword evidence="3" id="KW-1185">Reference proteome</keyword>
<dbReference type="AlphaFoldDB" id="A0A6A1W989"/>
<organism evidence="2 3">
    <name type="scientific">Morella rubra</name>
    <name type="common">Chinese bayberry</name>
    <dbReference type="NCBI Taxonomy" id="262757"/>
    <lineage>
        <taxon>Eukaryota</taxon>
        <taxon>Viridiplantae</taxon>
        <taxon>Streptophyta</taxon>
        <taxon>Embryophyta</taxon>
        <taxon>Tracheophyta</taxon>
        <taxon>Spermatophyta</taxon>
        <taxon>Magnoliopsida</taxon>
        <taxon>eudicotyledons</taxon>
        <taxon>Gunneridae</taxon>
        <taxon>Pentapetalae</taxon>
        <taxon>rosids</taxon>
        <taxon>fabids</taxon>
        <taxon>Fagales</taxon>
        <taxon>Myricaceae</taxon>
        <taxon>Morella</taxon>
    </lineage>
</organism>